<accession>A0A1C7DAI1</accession>
<sequence length="722" mass="75476">MNAAQSLMRALARLVLAAGIALSLWAAPAAAQTETIDWGGAGLGNLTAAPTDFTVAGSDGTTVRVTYSAQINGGTFVPSYGGFLSYYNQQIGSAFQPLLLNFDNSSYDPNDKVTTIFNLSEPVKNLQFTLTDIDSGTFRDAMEVQYDNGDGVWRNAATTASFWSANSAVQRTSDTIVNGWTGIASSDTTATNGDLRFNFGTTSVKRIRIIYFSYTGTGDPSGQFTGISDFSYTRPAADLSLAKIAVNATPAAGSSATFRLTLSNSAQSSRTATGVVVRDSLPAGFVYTGHTGTGTFDPSTGDWTVASIAPGASVTLDITGTVNATAGAQLTNTAEVRTSSTYDPDSTPNNGSTIEDDYAAATMSVSGARTAGTQPQLVCTNGQVVFDWDLIAWPAGSTSQTYPLANLGNIAFNMANPGTWLNNATVGGQSPTRQNVVHGGTNQNSLLQLVDMANTTDVVTTTVTLPARMQGAQFRIFDIDYAAGQFADRIVVEGRLNGATVIPVLTNGVSNYVIGNTAYGDGPSDSDSANGTIWATFSQPIDTIIIRYGNHGLAPTNPGQQGIAMHDMTFCRPDTNLSVTKVSTINSDPINGTANPKAIPGALVDYIISVQNTGISPTDVNTVSIIDFGPPEAKMCFDAAGSGTPVTFTQGSPASGLTYTYASLTDAGDNLTFSNDGGSTFTYQPVPDADGCDTAITHFRIRPTGSFAAGSSFTLRTRYMIE</sequence>
<evidence type="ECO:0000256" key="1">
    <source>
        <dbReference type="SAM" id="SignalP"/>
    </source>
</evidence>
<reference evidence="3 4" key="1">
    <citation type="submission" date="2016-07" db="EMBL/GenBank/DDBJ databases">
        <title>Complete genome sequence of Altererythrobacter namhicola JCM 16345T, containing esterase-encoding genes.</title>
        <authorList>
            <person name="Cheng H."/>
            <person name="Wu Y.-H."/>
            <person name="Jian S.-L."/>
            <person name="Huo Y.-Y."/>
            <person name="Wang C.-S."/>
            <person name="Xu X.-W."/>
        </authorList>
    </citation>
    <scope>NUCLEOTIDE SEQUENCE [LARGE SCALE GENOMIC DNA]</scope>
    <source>
        <strain evidence="3 4">JCM 16345</strain>
    </source>
</reference>
<dbReference type="Proteomes" id="UP000092698">
    <property type="component" value="Chromosome"/>
</dbReference>
<dbReference type="InterPro" id="IPR001434">
    <property type="entry name" value="OmcB-like_DUF11"/>
</dbReference>
<dbReference type="Gene3D" id="2.60.40.1170">
    <property type="entry name" value="Mu homology domain, subdomain B"/>
    <property type="match status" value="1"/>
</dbReference>
<dbReference type="RefSeq" id="WP_067788549.1">
    <property type="nucleotide sequence ID" value="NZ_CP016545.1"/>
</dbReference>
<feature type="signal peptide" evidence="1">
    <location>
        <begin position="1"/>
        <end position="31"/>
    </location>
</feature>
<evidence type="ECO:0000313" key="3">
    <source>
        <dbReference type="EMBL" id="ANU08448.1"/>
    </source>
</evidence>
<name>A0A1C7DAI1_9SPHN</name>
<protein>
    <recommendedName>
        <fullName evidence="2">DUF11 domain-containing protein</fullName>
    </recommendedName>
</protein>
<feature type="domain" description="DUF11" evidence="2">
    <location>
        <begin position="238"/>
        <end position="352"/>
    </location>
</feature>
<evidence type="ECO:0000259" key="2">
    <source>
        <dbReference type="Pfam" id="PF01345"/>
    </source>
</evidence>
<dbReference type="AlphaFoldDB" id="A0A1C7DAI1"/>
<dbReference type="EMBL" id="CP016545">
    <property type="protein sequence ID" value="ANU08448.1"/>
    <property type="molecule type" value="Genomic_DNA"/>
</dbReference>
<evidence type="ECO:0000313" key="4">
    <source>
        <dbReference type="Proteomes" id="UP000092698"/>
    </source>
</evidence>
<proteinExistence type="predicted"/>
<dbReference type="Pfam" id="PF01345">
    <property type="entry name" value="DUF11"/>
    <property type="match status" value="1"/>
</dbReference>
<dbReference type="NCBIfam" id="TIGR01451">
    <property type="entry name" value="B_ant_repeat"/>
    <property type="match status" value="1"/>
</dbReference>
<keyword evidence="1" id="KW-0732">Signal</keyword>
<organism evidence="3 4">
    <name type="scientific">Paraurantiacibacter namhicola</name>
    <dbReference type="NCBI Taxonomy" id="645517"/>
    <lineage>
        <taxon>Bacteria</taxon>
        <taxon>Pseudomonadati</taxon>
        <taxon>Pseudomonadota</taxon>
        <taxon>Alphaproteobacteria</taxon>
        <taxon>Sphingomonadales</taxon>
        <taxon>Erythrobacteraceae</taxon>
        <taxon>Paraurantiacibacter</taxon>
    </lineage>
</organism>
<keyword evidence="4" id="KW-1185">Reference proteome</keyword>
<dbReference type="InterPro" id="IPR047589">
    <property type="entry name" value="DUF11_rpt"/>
</dbReference>
<feature type="chain" id="PRO_5008884529" description="DUF11 domain-containing protein" evidence="1">
    <location>
        <begin position="32"/>
        <end position="722"/>
    </location>
</feature>
<dbReference type="KEGG" id="anh:A6F65_02162"/>
<gene>
    <name evidence="3" type="ORF">A6F65_02162</name>
</gene>
<dbReference type="STRING" id="645517.A6F65_02162"/>